<sequence>MPGPEDEAIARVLAPEDQFDDPRVPRALRWLKTDADRAVAYTYAKNDGISWSEAAVLANQRAQRGEATRTALKRAGRLIDQRERAWREVLDRPEQRATGT</sequence>
<keyword evidence="2" id="KW-1185">Reference proteome</keyword>
<dbReference type="Proteomes" id="UP001551482">
    <property type="component" value="Unassembled WGS sequence"/>
</dbReference>
<dbReference type="EMBL" id="JBEZFP010000061">
    <property type="protein sequence ID" value="MEU8136324.1"/>
    <property type="molecule type" value="Genomic_DNA"/>
</dbReference>
<comment type="caution">
    <text evidence="1">The sequence shown here is derived from an EMBL/GenBank/DDBJ whole genome shotgun (WGS) entry which is preliminary data.</text>
</comment>
<accession>A0ABV3DN50</accession>
<gene>
    <name evidence="1" type="ORF">AB0C36_22795</name>
</gene>
<dbReference type="RefSeq" id="WP_358356756.1">
    <property type="nucleotide sequence ID" value="NZ_JBEZFP010000061.1"/>
</dbReference>
<name>A0ABV3DN50_9ACTN</name>
<organism evidence="1 2">
    <name type="scientific">Streptodolium elevatio</name>
    <dbReference type="NCBI Taxonomy" id="3157996"/>
    <lineage>
        <taxon>Bacteria</taxon>
        <taxon>Bacillati</taxon>
        <taxon>Actinomycetota</taxon>
        <taxon>Actinomycetes</taxon>
        <taxon>Kitasatosporales</taxon>
        <taxon>Streptomycetaceae</taxon>
        <taxon>Streptodolium</taxon>
    </lineage>
</organism>
<evidence type="ECO:0000313" key="1">
    <source>
        <dbReference type="EMBL" id="MEU8136324.1"/>
    </source>
</evidence>
<protein>
    <submittedName>
        <fullName evidence="1">Uncharacterized protein</fullName>
    </submittedName>
</protein>
<proteinExistence type="predicted"/>
<reference evidence="1 2" key="1">
    <citation type="submission" date="2024-06" db="EMBL/GenBank/DDBJ databases">
        <title>The Natural Products Discovery Center: Release of the First 8490 Sequenced Strains for Exploring Actinobacteria Biosynthetic Diversity.</title>
        <authorList>
            <person name="Kalkreuter E."/>
            <person name="Kautsar S.A."/>
            <person name="Yang D."/>
            <person name="Bader C.D."/>
            <person name="Teijaro C.N."/>
            <person name="Fluegel L."/>
            <person name="Davis C.M."/>
            <person name="Simpson J.R."/>
            <person name="Lauterbach L."/>
            <person name="Steele A.D."/>
            <person name="Gui C."/>
            <person name="Meng S."/>
            <person name="Li G."/>
            <person name="Viehrig K."/>
            <person name="Ye F."/>
            <person name="Su P."/>
            <person name="Kiefer A.F."/>
            <person name="Nichols A."/>
            <person name="Cepeda A.J."/>
            <person name="Yan W."/>
            <person name="Fan B."/>
            <person name="Jiang Y."/>
            <person name="Adhikari A."/>
            <person name="Zheng C.-J."/>
            <person name="Schuster L."/>
            <person name="Cowan T.M."/>
            <person name="Smanski M.J."/>
            <person name="Chevrette M.G."/>
            <person name="De Carvalho L.P.S."/>
            <person name="Shen B."/>
        </authorList>
    </citation>
    <scope>NUCLEOTIDE SEQUENCE [LARGE SCALE GENOMIC DNA]</scope>
    <source>
        <strain evidence="1 2">NPDC048946</strain>
    </source>
</reference>
<evidence type="ECO:0000313" key="2">
    <source>
        <dbReference type="Proteomes" id="UP001551482"/>
    </source>
</evidence>